<dbReference type="Proteomes" id="UP000314294">
    <property type="component" value="Unassembled WGS sequence"/>
</dbReference>
<comment type="caution">
    <text evidence="1">The sequence shown here is derived from an EMBL/GenBank/DDBJ whole genome shotgun (WGS) entry which is preliminary data.</text>
</comment>
<evidence type="ECO:0000313" key="1">
    <source>
        <dbReference type="EMBL" id="TNN54872.1"/>
    </source>
</evidence>
<dbReference type="AlphaFoldDB" id="A0A4Z2GQ86"/>
<proteinExistence type="predicted"/>
<name>A0A4Z2GQ86_9TELE</name>
<gene>
    <name evidence="1" type="ORF">EYF80_034902</name>
</gene>
<protein>
    <submittedName>
        <fullName evidence="1">Uncharacterized protein</fullName>
    </submittedName>
</protein>
<dbReference type="EMBL" id="SRLO01000472">
    <property type="protein sequence ID" value="TNN54872.1"/>
    <property type="molecule type" value="Genomic_DNA"/>
</dbReference>
<evidence type="ECO:0000313" key="2">
    <source>
        <dbReference type="Proteomes" id="UP000314294"/>
    </source>
</evidence>
<sequence length="61" mass="6525">MVDASIKTNGAGIERLEASPLSSLLAATMTGDVPLPGELQPLFKDPLMEGDVHVTLLRRNH</sequence>
<accession>A0A4Z2GQ86</accession>
<keyword evidence="2" id="KW-1185">Reference proteome</keyword>
<organism evidence="1 2">
    <name type="scientific">Liparis tanakae</name>
    <name type="common">Tanaka's snailfish</name>
    <dbReference type="NCBI Taxonomy" id="230148"/>
    <lineage>
        <taxon>Eukaryota</taxon>
        <taxon>Metazoa</taxon>
        <taxon>Chordata</taxon>
        <taxon>Craniata</taxon>
        <taxon>Vertebrata</taxon>
        <taxon>Euteleostomi</taxon>
        <taxon>Actinopterygii</taxon>
        <taxon>Neopterygii</taxon>
        <taxon>Teleostei</taxon>
        <taxon>Neoteleostei</taxon>
        <taxon>Acanthomorphata</taxon>
        <taxon>Eupercaria</taxon>
        <taxon>Perciformes</taxon>
        <taxon>Cottioidei</taxon>
        <taxon>Cottales</taxon>
        <taxon>Liparidae</taxon>
        <taxon>Liparis</taxon>
    </lineage>
</organism>
<reference evidence="1 2" key="1">
    <citation type="submission" date="2019-03" db="EMBL/GenBank/DDBJ databases">
        <title>First draft genome of Liparis tanakae, snailfish: a comprehensive survey of snailfish specific genes.</title>
        <authorList>
            <person name="Kim W."/>
            <person name="Song I."/>
            <person name="Jeong J.-H."/>
            <person name="Kim D."/>
            <person name="Kim S."/>
            <person name="Ryu S."/>
            <person name="Song J.Y."/>
            <person name="Lee S.K."/>
        </authorList>
    </citation>
    <scope>NUCLEOTIDE SEQUENCE [LARGE SCALE GENOMIC DNA]</scope>
    <source>
        <tissue evidence="1">Muscle</tissue>
    </source>
</reference>